<keyword evidence="3" id="KW-1185">Reference proteome</keyword>
<sequence>MLKHLCISSKFSTHAYPNSPANTFKSHFTDLAMAIECFRRSSQRRQLNLGHTGISADVVAGVLFWINDKDAKDHDVVTEVAGCRGLDDFNYGTIYVIDNRRASFLFESISYMRGKFGTANVRFLYPSTGKNVDPSQRINTGHVLPAEYLTSGIIPFFIEHEGKKKLAVCCDDEFSEEGLRRLIGYLNSVASEFPQQVLIAFPNYSFGEHSRQAAIAKASIADKGFAELVEVVSYRSDFRSIA</sequence>
<dbReference type="Proteomes" id="UP001214301">
    <property type="component" value="Chromosome"/>
</dbReference>
<dbReference type="InterPro" id="IPR058873">
    <property type="entry name" value="PDDEXK_GAPS4"/>
</dbReference>
<proteinExistence type="predicted"/>
<dbReference type="EMBL" id="CP116669">
    <property type="protein sequence ID" value="WCH99270.1"/>
    <property type="molecule type" value="Genomic_DNA"/>
</dbReference>
<reference evidence="2 3" key="1">
    <citation type="journal article" date="2020" name="Front. Microbiol.">
        <title>Toward Biorecycling: Isolation of a Soil Bacterium That Grows on a Polyurethane Oligomer and Monomer.</title>
        <authorList>
            <person name="Espinosa M.J.C."/>
            <person name="Blanco A.C."/>
            <person name="Schmidgall T."/>
            <person name="Atanasoff-Kardjalieff A.K."/>
            <person name="Kappelmeyer U."/>
            <person name="Tischler D."/>
            <person name="Pieper D.H."/>
            <person name="Heipieper H.J."/>
            <person name="Eberlein C."/>
        </authorList>
    </citation>
    <scope>NUCLEOTIDE SEQUENCE [LARGE SCALE GENOMIC DNA]</scope>
    <source>
        <strain evidence="2 3">TDA1</strain>
    </source>
</reference>
<protein>
    <recommendedName>
        <fullName evidence="1">GAPS4 PD-(D/E)XK nuclease domain-containing protein</fullName>
    </recommendedName>
</protein>
<organism evidence="2 3">
    <name type="scientific">Pseudomonas capeferrum</name>
    <dbReference type="NCBI Taxonomy" id="1495066"/>
    <lineage>
        <taxon>Bacteria</taxon>
        <taxon>Pseudomonadati</taxon>
        <taxon>Pseudomonadota</taxon>
        <taxon>Gammaproteobacteria</taxon>
        <taxon>Pseudomonadales</taxon>
        <taxon>Pseudomonadaceae</taxon>
        <taxon>Pseudomonas</taxon>
    </lineage>
</organism>
<dbReference type="Pfam" id="PF26115">
    <property type="entry name" value="PDDEXK_GAPS4"/>
    <property type="match status" value="1"/>
</dbReference>
<name>A0ABY7R689_9PSED</name>
<gene>
    <name evidence="2" type="ORF">PMC74_21250</name>
</gene>
<accession>A0ABY7R689</accession>
<evidence type="ECO:0000313" key="2">
    <source>
        <dbReference type="EMBL" id="WCH99270.1"/>
    </source>
</evidence>
<feature type="domain" description="GAPS4 PD-(D/E)XK nuclease" evidence="1">
    <location>
        <begin position="2"/>
        <end position="101"/>
    </location>
</feature>
<evidence type="ECO:0000259" key="1">
    <source>
        <dbReference type="Pfam" id="PF26115"/>
    </source>
</evidence>
<evidence type="ECO:0000313" key="3">
    <source>
        <dbReference type="Proteomes" id="UP001214301"/>
    </source>
</evidence>